<keyword evidence="1" id="KW-1133">Transmembrane helix</keyword>
<dbReference type="AlphaFoldDB" id="A0A5C6YL34"/>
<accession>A0A5C6YL34</accession>
<keyword evidence="1" id="KW-0472">Membrane</keyword>
<dbReference type="OrthoDB" id="1121212at2"/>
<feature type="transmembrane region" description="Helical" evidence="1">
    <location>
        <begin position="71"/>
        <end position="91"/>
    </location>
</feature>
<dbReference type="RefSeq" id="WP_111816843.1">
    <property type="nucleotide sequence ID" value="NZ_CBCRZQ010000011.1"/>
</dbReference>
<evidence type="ECO:0000313" key="2">
    <source>
        <dbReference type="EMBL" id="TXD68228.1"/>
    </source>
</evidence>
<organism evidence="2 3">
    <name type="scientific">Aequorivita lipolytica</name>
    <dbReference type="NCBI Taxonomy" id="153267"/>
    <lineage>
        <taxon>Bacteria</taxon>
        <taxon>Pseudomonadati</taxon>
        <taxon>Bacteroidota</taxon>
        <taxon>Flavobacteriia</taxon>
        <taxon>Flavobacteriales</taxon>
        <taxon>Flavobacteriaceae</taxon>
        <taxon>Aequorivita</taxon>
    </lineage>
</organism>
<proteinExistence type="predicted"/>
<keyword evidence="3" id="KW-1185">Reference proteome</keyword>
<dbReference type="EMBL" id="VORU01000013">
    <property type="protein sequence ID" value="TXD68228.1"/>
    <property type="molecule type" value="Genomic_DNA"/>
</dbReference>
<comment type="caution">
    <text evidence="2">The sequence shown here is derived from an EMBL/GenBank/DDBJ whole genome shotgun (WGS) entry which is preliminary data.</text>
</comment>
<gene>
    <name evidence="2" type="ORF">ESV24_13150</name>
</gene>
<name>A0A5C6YL34_9FLAO</name>
<dbReference type="Proteomes" id="UP000321945">
    <property type="component" value="Unassembled WGS sequence"/>
</dbReference>
<keyword evidence="1" id="KW-0812">Transmembrane</keyword>
<evidence type="ECO:0000256" key="1">
    <source>
        <dbReference type="SAM" id="Phobius"/>
    </source>
</evidence>
<reference evidence="2 3" key="1">
    <citation type="submission" date="2019-08" db="EMBL/GenBank/DDBJ databases">
        <title>Genome of Aequorivita lipolytica Y10-2 (type strain).</title>
        <authorList>
            <person name="Bowman J.P."/>
        </authorList>
    </citation>
    <scope>NUCLEOTIDE SEQUENCE [LARGE SCALE GENOMIC DNA]</scope>
    <source>
        <strain evidence="2 3">Y10-2</strain>
    </source>
</reference>
<evidence type="ECO:0000313" key="3">
    <source>
        <dbReference type="Proteomes" id="UP000321945"/>
    </source>
</evidence>
<protein>
    <submittedName>
        <fullName evidence="2">Uncharacterized protein</fullName>
    </submittedName>
</protein>
<sequence length="93" mass="10633">MGFGGSAAAMVQSIRNNAKQLAKRNSYFEKDVPSKYGTSTKIVDYKRMSPAQFVAFKQKLKENELRRQKHLAIVFGSVMFVIIGVLIYFLFYN</sequence>